<dbReference type="Proteomes" id="UP001642483">
    <property type="component" value="Unassembled WGS sequence"/>
</dbReference>
<accession>A0ABP0F157</accession>
<proteinExistence type="predicted"/>
<evidence type="ECO:0000313" key="1">
    <source>
        <dbReference type="EMBL" id="CAK8672418.1"/>
    </source>
</evidence>
<dbReference type="EMBL" id="CAWYQH010000001">
    <property type="protein sequence ID" value="CAK8672418.1"/>
    <property type="molecule type" value="Genomic_DNA"/>
</dbReference>
<name>A0ABP0F157_CLALP</name>
<protein>
    <submittedName>
        <fullName evidence="1">Uncharacterized protein</fullName>
    </submittedName>
</protein>
<evidence type="ECO:0000313" key="2">
    <source>
        <dbReference type="Proteomes" id="UP001642483"/>
    </source>
</evidence>
<gene>
    <name evidence="1" type="ORF">CVLEPA_LOCUS1373</name>
</gene>
<comment type="caution">
    <text evidence="1">The sequence shown here is derived from an EMBL/GenBank/DDBJ whole genome shotgun (WGS) entry which is preliminary data.</text>
</comment>
<keyword evidence="2" id="KW-1185">Reference proteome</keyword>
<sequence length="128" mass="15107">MRSEQDVNREAKALLDRLSLDLEQQLSMIEIAKKHQLQRIRKELRDINAFYKILHKHGGHCPTAAPTTDKEADEIRKKFRCHPRMVFGEDFQAGFSAVLARKEYRKNFDLNLIILRFKSKKKLSWPNT</sequence>
<reference evidence="1 2" key="1">
    <citation type="submission" date="2024-02" db="EMBL/GenBank/DDBJ databases">
        <authorList>
            <person name="Daric V."/>
            <person name="Darras S."/>
        </authorList>
    </citation>
    <scope>NUCLEOTIDE SEQUENCE [LARGE SCALE GENOMIC DNA]</scope>
</reference>
<organism evidence="1 2">
    <name type="scientific">Clavelina lepadiformis</name>
    <name type="common">Light-bulb sea squirt</name>
    <name type="synonym">Ascidia lepadiformis</name>
    <dbReference type="NCBI Taxonomy" id="159417"/>
    <lineage>
        <taxon>Eukaryota</taxon>
        <taxon>Metazoa</taxon>
        <taxon>Chordata</taxon>
        <taxon>Tunicata</taxon>
        <taxon>Ascidiacea</taxon>
        <taxon>Aplousobranchia</taxon>
        <taxon>Clavelinidae</taxon>
        <taxon>Clavelina</taxon>
    </lineage>
</organism>